<reference evidence="2 4" key="2">
    <citation type="journal article" date="2013" name="Nature">
        <title>Insights into bilaterian evolution from three spiralian genomes.</title>
        <authorList>
            <person name="Simakov O."/>
            <person name="Marletaz F."/>
            <person name="Cho S.J."/>
            <person name="Edsinger-Gonzales E."/>
            <person name="Havlak P."/>
            <person name="Hellsten U."/>
            <person name="Kuo D.H."/>
            <person name="Larsson T."/>
            <person name="Lv J."/>
            <person name="Arendt D."/>
            <person name="Savage R."/>
            <person name="Osoegawa K."/>
            <person name="de Jong P."/>
            <person name="Grimwood J."/>
            <person name="Chapman J.A."/>
            <person name="Shapiro H."/>
            <person name="Aerts A."/>
            <person name="Otillar R.P."/>
            <person name="Terry A.Y."/>
            <person name="Boore J.L."/>
            <person name="Grigoriev I.V."/>
            <person name="Lindberg D.R."/>
            <person name="Seaver E.C."/>
            <person name="Weisblat D.A."/>
            <person name="Putnam N.H."/>
            <person name="Rokhsar D.S."/>
        </authorList>
    </citation>
    <scope>NUCLEOTIDE SEQUENCE</scope>
</reference>
<reference evidence="3" key="3">
    <citation type="submission" date="2015-06" db="UniProtKB">
        <authorList>
            <consortium name="EnsemblMetazoa"/>
        </authorList>
    </citation>
    <scope>IDENTIFICATION</scope>
</reference>
<evidence type="ECO:0000313" key="2">
    <source>
        <dbReference type="EMBL" id="ESO10339.1"/>
    </source>
</evidence>
<evidence type="ECO:0000256" key="1">
    <source>
        <dbReference type="SAM" id="MobiDB-lite"/>
    </source>
</evidence>
<dbReference type="EMBL" id="KB095884">
    <property type="protein sequence ID" value="ESO10339.1"/>
    <property type="molecule type" value="Genomic_DNA"/>
</dbReference>
<evidence type="ECO:0000313" key="4">
    <source>
        <dbReference type="Proteomes" id="UP000015101"/>
    </source>
</evidence>
<name>T1FK34_HELRO</name>
<dbReference type="InParanoid" id="T1FK34"/>
<dbReference type="CTD" id="20209183"/>
<keyword evidence="4" id="KW-1185">Reference proteome</keyword>
<dbReference type="KEGG" id="hro:HELRODRAFT_183710"/>
<proteinExistence type="predicted"/>
<protein>
    <submittedName>
        <fullName evidence="2 3">Uncharacterized protein</fullName>
    </submittedName>
</protein>
<accession>T1FK34</accession>
<dbReference type="GeneID" id="20209183"/>
<dbReference type="HOGENOM" id="CLU_251236_0_0_1"/>
<feature type="compositionally biased region" description="Acidic residues" evidence="1">
    <location>
        <begin position="1431"/>
        <end position="1452"/>
    </location>
</feature>
<gene>
    <name evidence="3" type="primary">20209183</name>
    <name evidence="2" type="ORF">HELRODRAFT_183710</name>
</gene>
<feature type="region of interest" description="Disordered" evidence="1">
    <location>
        <begin position="1427"/>
        <end position="1452"/>
    </location>
</feature>
<reference evidence="4" key="1">
    <citation type="submission" date="2012-12" db="EMBL/GenBank/DDBJ databases">
        <authorList>
            <person name="Hellsten U."/>
            <person name="Grimwood J."/>
            <person name="Chapman J.A."/>
            <person name="Shapiro H."/>
            <person name="Aerts A."/>
            <person name="Otillar R.P."/>
            <person name="Terry A.Y."/>
            <person name="Boore J.L."/>
            <person name="Simakov O."/>
            <person name="Marletaz F."/>
            <person name="Cho S.-J."/>
            <person name="Edsinger-Gonzales E."/>
            <person name="Havlak P."/>
            <person name="Kuo D.-H."/>
            <person name="Larsson T."/>
            <person name="Lv J."/>
            <person name="Arendt D."/>
            <person name="Savage R."/>
            <person name="Osoegawa K."/>
            <person name="de Jong P."/>
            <person name="Lindberg D.R."/>
            <person name="Seaver E.C."/>
            <person name="Weisblat D.A."/>
            <person name="Putnam N.H."/>
            <person name="Grigoriev I.V."/>
            <person name="Rokhsar D.S."/>
        </authorList>
    </citation>
    <scope>NUCLEOTIDE SEQUENCE</scope>
</reference>
<sequence>MNKQIDMTQSLSTMFLPFTTIPNRHIITRNWRGERLGRGQAPLATNFMGGSFKFVPSFSKLIKKTPSVGVQTKCAVKCSLSSEAFVKWQSRAFFKKSTKNFSNFSVSYKIRKKDDSTCSLYHYDDVDLRNQLVSRDDDSLYGDLYNRQTGSLPSLGGLGLKLDQLRSELPSSLKNVSGNTDDEKSLYNKLLAKKLALEKKMMSQILRRPPKFADESFGKKDKKENPYKKKLKSNKEKFLKLVATSQPNFGPCPDMQHKTFDLEDLCGEMCSRQAGDEDHEEDEKYVDDDYNAYQDVGNDDYSKMFLDDYRRLVQYGDLRPLLCEIIRAARNSRTTNLKLFLARYLEAKFDGRLYIENLSDDEEKSHHSFEFPKITNEDDNDYVQFILYESLKNLHFCPARMEDRTVKAKISDSEICSNSSENTKTSFLRVRQKKINLSCRVKKKKPVKPVEIDLGEQPFDEEDELAYLKYLIQKKNLNRPIEYEVRDIKGTEQTVAKDFIMESPFSHLFNLQKHREKSPVKKLIDISPTWHAILKKHKKDYDKWKKNPRGEIYWEPGERFNKERIVLLPPKIEKVTELSDYEKERIAKKRAFCTRRLAAEMKYNESSKKEMFNALKSLIDIEREFHHDKKLPLEDTVPDQPAEFPTSHYEELLAKEKKIRQEATIQSTILQETLAKIKRKKSKSLLLKNFECRKDCTHDDDEDDYRASLAEDAPDEEDENKSAIVKKNISLLNSYSSCLKDIGEWKCLTNIIQNIIRNSLKNQISYLAEQIIVQDKKSVASKNASQLAAPHVQKFSEKLCVCYFRHLLVQESNKNKIFKSVLESMNENLLNGILVFIGQGCTNLNSMLSWELSTSDYKYTGLNETLLKEEDMWPFVANWEDFFKQPKKLPLTLRDDFGRAIDFFSDLENQDPMCSTVEPLQPINLMKIENIWQDLPSTQDLVGNTEFFEQPVKDMKLVLKVKDLDPNIFNLLEIKKTAEEITNSTIKDLNLIEMFSNFSKDVANTNSAILSQNWGKEKIQALFIDSQESIETNKVRKSLAVDLANTMEAEAPDSLKKPGLHNMVHIEESDSSSNQDMSEMIVNRDKQTQSETALKDEEPAFRQNRLNTRSATQLAATLQPLLSALNSKNASLFSSNLIQKDIDFKAMTGQNVKVTLSIKTDKEADNTYKKRKFLMDQRRSRKINLMLNMEMMGRASHSNIISDLNTPRSMKMFKKPSLKNDDEASQADEGSSTSVVDAIKNLTPRSTQLAFNILYDKLSKLTNSENQNFELKSSSLFALNPSFSQYAESTFSLPVPPPTTNHSHISRSFLSERGSISEIARTMAKNKAIKPIDVIKLLEYHQKLMAALSDANFSRDTTTSQSLNIIKPSTKVVVYPSDGTTHAVDSSDATEDAANYVAINVANDVVAYSVAKNVANDVAIYKTNGAAPDEATNDVGDEVVADEDEKNDDAVS</sequence>
<evidence type="ECO:0000313" key="3">
    <source>
        <dbReference type="EnsemblMetazoa" id="HelroP183710"/>
    </source>
</evidence>
<dbReference type="RefSeq" id="XP_009011546.1">
    <property type="nucleotide sequence ID" value="XM_009013298.1"/>
</dbReference>
<dbReference type="EMBL" id="AMQM01008960">
    <property type="status" value="NOT_ANNOTATED_CDS"/>
    <property type="molecule type" value="Genomic_DNA"/>
</dbReference>
<dbReference type="EnsemblMetazoa" id="HelroT183710">
    <property type="protein sequence ID" value="HelroP183710"/>
    <property type="gene ID" value="HelroG183710"/>
</dbReference>
<organism evidence="3 4">
    <name type="scientific">Helobdella robusta</name>
    <name type="common">Californian leech</name>
    <dbReference type="NCBI Taxonomy" id="6412"/>
    <lineage>
        <taxon>Eukaryota</taxon>
        <taxon>Metazoa</taxon>
        <taxon>Spiralia</taxon>
        <taxon>Lophotrochozoa</taxon>
        <taxon>Annelida</taxon>
        <taxon>Clitellata</taxon>
        <taxon>Hirudinea</taxon>
        <taxon>Rhynchobdellida</taxon>
        <taxon>Glossiphoniidae</taxon>
        <taxon>Helobdella</taxon>
    </lineage>
</organism>
<dbReference type="Proteomes" id="UP000015101">
    <property type="component" value="Unassembled WGS sequence"/>
</dbReference>